<evidence type="ECO:0000313" key="2">
    <source>
        <dbReference type="EMBL" id="AJD82456.1"/>
    </source>
</evidence>
<evidence type="ECO:0000313" key="3">
    <source>
        <dbReference type="Proteomes" id="UP000031723"/>
    </source>
</evidence>
<gene>
    <name evidence="2" type="primary">38</name>
    <name evidence="2" type="ORF">SHEEN_38</name>
</gene>
<accession>A0A0B5A5W8</accession>
<dbReference type="OrthoDB" id="20777at10239"/>
<organism evidence="2 3">
    <name type="scientific">Mycobacterium phage Sheen</name>
    <dbReference type="NCBI Taxonomy" id="1589274"/>
    <lineage>
        <taxon>Viruses</taxon>
        <taxon>Duplodnaviria</taxon>
        <taxon>Heunggongvirae</taxon>
        <taxon>Uroviricota</taxon>
        <taxon>Caudoviricetes</taxon>
        <taxon>Sheenvirus</taxon>
        <taxon>Sheenvirus Sheen</taxon>
    </lineage>
</organism>
<dbReference type="Proteomes" id="UP000031723">
    <property type="component" value="Segment"/>
</dbReference>
<protein>
    <submittedName>
        <fullName evidence="2">Uncharacterized protein</fullName>
    </submittedName>
</protein>
<dbReference type="EMBL" id="KP273225">
    <property type="protein sequence ID" value="AJD82456.1"/>
    <property type="molecule type" value="Genomic_DNA"/>
</dbReference>
<proteinExistence type="predicted"/>
<name>A0A0B5A5W8_9CAUD</name>
<dbReference type="RefSeq" id="YP_009209075.1">
    <property type="nucleotide sequence ID" value="NC_028914.1"/>
</dbReference>
<feature type="region of interest" description="Disordered" evidence="1">
    <location>
        <begin position="80"/>
        <end position="99"/>
    </location>
</feature>
<evidence type="ECO:0000256" key="1">
    <source>
        <dbReference type="SAM" id="MobiDB-lite"/>
    </source>
</evidence>
<dbReference type="KEGG" id="vg:26635417"/>
<sequence length="99" mass="11637">MRYPQPPTIPADYDVQAVANFRVEDGKVIFQWNGEDFWVIATEVKYDDQDDRGFRYYRPSALPPEVTSFTFDVRKVYRPKPEPKPKRTVARSLGLRRPS</sequence>
<dbReference type="GeneID" id="26635417"/>
<reference evidence="2 3" key="1">
    <citation type="submission" date="2014-12" db="EMBL/GenBank/DDBJ databases">
        <authorList>
            <person name="Cote D."/>
            <person name="Daigle Z."/>
            <person name="Borges K.M."/>
            <person name="Adams S.D."/>
            <person name="Alvey R.M."/>
            <person name="Barekzi N."/>
            <person name="Beal Z.N."/>
            <person name="Briggs L.A."/>
            <person name="Brown T."/>
            <person name="Coomans R.J."/>
            <person name="D'Elia T."/>
            <person name="Doss J.H."/>
            <person name="Ellsworth J.A."/>
            <person name="Ettinger W.F."/>
            <person name="Fox D.J."/>
            <person name="Gauthier D.T."/>
            <person name="Andriolo J.M."/>
            <person name="Grubb S."/>
            <person name="Gugssa A.H."/>
            <person name="Hauser C.R."/>
            <person name="Hull A.K."/>
            <person name="Jackson N."/>
            <person name="Kart M.U."/>
            <person name="Korey C.A."/>
            <person name="Makemson J."/>
            <person name="McKinney A.L."/>
            <person name="Nelson P.R."/>
            <person name="Newman R.H."/>
            <person name="Powell G."/>
            <person name="Rodriguez-Lanetty M."/>
            <person name="Royer D."/>
            <person name="Sabila M.H."/>
            <person name="Sadana R."/>
            <person name="Saha S."/>
            <person name="Sangster N."/>
            <person name="Slowan-Pomeroy T."/>
            <person name="Urbinati C.R."/>
            <person name="Ward R.E."/>
            <person name="Warner M."/>
            <person name="Williamson B."/>
            <person name="Biederman B."/>
            <person name="Cresawn S.G."/>
            <person name="Bowman C.A."/>
            <person name="Russell D.A."/>
            <person name="Pope W.H."/>
            <person name="Jacobs-Sera D."/>
            <person name="Hendrix R.W."/>
            <person name="Hatfull G.H."/>
        </authorList>
    </citation>
    <scope>NUCLEOTIDE SEQUENCE [LARGE SCALE GENOMIC DNA]</scope>
</reference>
<keyword evidence="3" id="KW-1185">Reference proteome</keyword>